<comment type="pathway">
    <text evidence="2">Siderophore biosynthesis.</text>
</comment>
<comment type="similarity">
    <text evidence="3">Belongs to the lysine N(6)-hydroxylase/L-ornithine N(5)-oxygenase family.</text>
</comment>
<dbReference type="PANTHER" id="PTHR42802:SF1">
    <property type="entry name" value="L-ORNITHINE N(5)-MONOOXYGENASE"/>
    <property type="match status" value="1"/>
</dbReference>
<dbReference type="EMBL" id="BSOZ01000098">
    <property type="protein sequence ID" value="GLS06151.1"/>
    <property type="molecule type" value="Genomic_DNA"/>
</dbReference>
<dbReference type="Pfam" id="PF13434">
    <property type="entry name" value="Lys_Orn_oxgnase"/>
    <property type="match status" value="1"/>
</dbReference>
<proteinExistence type="inferred from homology"/>
<evidence type="ECO:0000256" key="3">
    <source>
        <dbReference type="ARBA" id="ARBA00007588"/>
    </source>
</evidence>
<dbReference type="InterPro" id="IPR025700">
    <property type="entry name" value="Lys/Orn_oxygenase"/>
</dbReference>
<accession>A0ABQ6BXX2</accession>
<name>A0ABQ6BXX2_9NEIS</name>
<evidence type="ECO:0000256" key="2">
    <source>
        <dbReference type="ARBA" id="ARBA00004924"/>
    </source>
</evidence>
<dbReference type="SUPFAM" id="SSF51905">
    <property type="entry name" value="FAD/NAD(P)-binding domain"/>
    <property type="match status" value="2"/>
</dbReference>
<organism evidence="8 9">
    <name type="scientific">Chitiniphilus shinanonensis</name>
    <dbReference type="NCBI Taxonomy" id="553088"/>
    <lineage>
        <taxon>Bacteria</taxon>
        <taxon>Pseudomonadati</taxon>
        <taxon>Pseudomonadota</taxon>
        <taxon>Betaproteobacteria</taxon>
        <taxon>Neisseriales</taxon>
        <taxon>Chitinibacteraceae</taxon>
        <taxon>Chitiniphilus</taxon>
    </lineage>
</organism>
<evidence type="ECO:0000256" key="6">
    <source>
        <dbReference type="ARBA" id="ARBA00022857"/>
    </source>
</evidence>
<keyword evidence="4" id="KW-0285">Flavoprotein</keyword>
<keyword evidence="7" id="KW-0560">Oxidoreductase</keyword>
<evidence type="ECO:0000256" key="1">
    <source>
        <dbReference type="ARBA" id="ARBA00001974"/>
    </source>
</evidence>
<dbReference type="Proteomes" id="UP001156836">
    <property type="component" value="Unassembled WGS sequence"/>
</dbReference>
<evidence type="ECO:0000256" key="5">
    <source>
        <dbReference type="ARBA" id="ARBA00022827"/>
    </source>
</evidence>
<sequence length="432" mass="49161">MFVHDLIGIGFGPSNLALAIALEERRQAGQPLNALFLEKQPAFAWHQDMLLEHAHMQISFLKDLVTLRNPTSRFTFVNYLHQKSRLPDFINLKTFFPSRHEFNDYLSWAAAQFDEQCAYGEEVIEVLPETRGGEVALLRVRSRERHGEVRERLTRNLVLGLGGTARIPDTFLPLRGDSRVLHSSGYLRDIAANAEARRIAVIGAGQSAAEIFMDLHGRNPHTQVDLIMRARAIKPADDSPFSNQIFDADFVDHVYGRAQHERDELLREFWHTNYACPDLDLIEQIFQVFYRQRVSGRPRHRFLRRHQVADAQARADGVHLALLDLNGGLEHSVRYDAVVLATGYERTRHRDLLGALAPHLCDFDIKRDYRLKTRDGFRPKVFLQGACESSHGLSDTLLSLTSVRSGEICDALLGPASMQSQTFNERPYNMLA</sequence>
<protein>
    <submittedName>
        <fullName evidence="8">L-ornithine N(5)-monooxygenase</fullName>
    </submittedName>
</protein>
<evidence type="ECO:0000256" key="4">
    <source>
        <dbReference type="ARBA" id="ARBA00022630"/>
    </source>
</evidence>
<dbReference type="RefSeq" id="WP_018748711.1">
    <property type="nucleotide sequence ID" value="NZ_BSOZ01000098.1"/>
</dbReference>
<evidence type="ECO:0000256" key="7">
    <source>
        <dbReference type="ARBA" id="ARBA00023002"/>
    </source>
</evidence>
<keyword evidence="6" id="KW-0521">NADP</keyword>
<reference evidence="9" key="1">
    <citation type="journal article" date="2019" name="Int. J. Syst. Evol. Microbiol.">
        <title>The Global Catalogue of Microorganisms (GCM) 10K type strain sequencing project: providing services to taxonomists for standard genome sequencing and annotation.</title>
        <authorList>
            <consortium name="The Broad Institute Genomics Platform"/>
            <consortium name="The Broad Institute Genome Sequencing Center for Infectious Disease"/>
            <person name="Wu L."/>
            <person name="Ma J."/>
        </authorList>
    </citation>
    <scope>NUCLEOTIDE SEQUENCE [LARGE SCALE GENOMIC DNA]</scope>
    <source>
        <strain evidence="9">NBRC 104970</strain>
    </source>
</reference>
<dbReference type="InterPro" id="IPR036188">
    <property type="entry name" value="FAD/NAD-bd_sf"/>
</dbReference>
<gene>
    <name evidence="8" type="primary">pvdA</name>
    <name evidence="8" type="ORF">GCM10007860_33200</name>
</gene>
<dbReference type="PANTHER" id="PTHR42802">
    <property type="entry name" value="MONOOXYGENASE"/>
    <property type="match status" value="1"/>
</dbReference>
<evidence type="ECO:0000313" key="8">
    <source>
        <dbReference type="EMBL" id="GLS06151.1"/>
    </source>
</evidence>
<comment type="cofactor">
    <cofactor evidence="1">
        <name>FAD</name>
        <dbReference type="ChEBI" id="CHEBI:57692"/>
    </cofactor>
</comment>
<evidence type="ECO:0000313" key="9">
    <source>
        <dbReference type="Proteomes" id="UP001156836"/>
    </source>
</evidence>
<keyword evidence="9" id="KW-1185">Reference proteome</keyword>
<keyword evidence="5" id="KW-0274">FAD</keyword>
<dbReference type="Gene3D" id="3.50.50.60">
    <property type="entry name" value="FAD/NAD(P)-binding domain"/>
    <property type="match status" value="1"/>
</dbReference>
<comment type="caution">
    <text evidence="8">The sequence shown here is derived from an EMBL/GenBank/DDBJ whole genome shotgun (WGS) entry which is preliminary data.</text>
</comment>